<dbReference type="Pfam" id="PF13602">
    <property type="entry name" value="ADH_zinc_N_2"/>
    <property type="match status" value="1"/>
</dbReference>
<dbReference type="CDD" id="cd05289">
    <property type="entry name" value="MDR_like_2"/>
    <property type="match status" value="1"/>
</dbReference>
<dbReference type="InterPro" id="IPR011032">
    <property type="entry name" value="GroES-like_sf"/>
</dbReference>
<reference evidence="4" key="1">
    <citation type="journal article" date="2014" name="Int. J. Syst. Evol. Microbiol.">
        <title>Complete genome sequence of Corynebacterium casei LMG S-19264T (=DSM 44701T), isolated from a smear-ripened cheese.</title>
        <authorList>
            <consortium name="US DOE Joint Genome Institute (JGI-PGF)"/>
            <person name="Walter F."/>
            <person name="Albersmeier A."/>
            <person name="Kalinowski J."/>
            <person name="Ruckert C."/>
        </authorList>
    </citation>
    <scope>NUCLEOTIDE SEQUENCE</scope>
    <source>
        <strain evidence="4">JCM 4122</strain>
    </source>
</reference>
<name>A0A919BLU9_STRFL</name>
<dbReference type="EMBL" id="BNBE01000001">
    <property type="protein sequence ID" value="GHF96080.1"/>
    <property type="molecule type" value="Genomic_DNA"/>
</dbReference>
<evidence type="ECO:0000256" key="1">
    <source>
        <dbReference type="ARBA" id="ARBA00022857"/>
    </source>
</evidence>
<sequence length="312" mass="31998">MTTMEAIVFEEFGGPEVLRHETGAVVPEPGPGEVRLRVAAIGVNPMDWKVRRGLLEAHFPTTFPAVPGIEVAGTVDAVGEGVTGLAVGDEVFGWSKTGAYARYALAGNVLPKPAGLSWEAAVGLPVAGETAARVLAELGVREGETLFLHGAAGIVGTIAVQLAVAAGVTVVGSASAANHAYLRELGAVPVEYGDGLADRVREAAPQGVDAVFDAAGHGVLPVAIALLGGEGTADKARIATIASVDAAEHGIAYSLPEPDFDRVRGWLTAQAEGVLAGTLRLRHAETLPLEEAARAQELSETGHVRGKLVLVP</sequence>
<keyword evidence="1" id="KW-0521">NADP</keyword>
<protein>
    <submittedName>
        <fullName evidence="4">NADPH:quinone reductase</fullName>
    </submittedName>
</protein>
<keyword evidence="5" id="KW-1185">Reference proteome</keyword>
<dbReference type="Pfam" id="PF08240">
    <property type="entry name" value="ADH_N"/>
    <property type="match status" value="1"/>
</dbReference>
<dbReference type="SMART" id="SM00829">
    <property type="entry name" value="PKS_ER"/>
    <property type="match status" value="1"/>
</dbReference>
<dbReference type="GO" id="GO:0070402">
    <property type="term" value="F:NADPH binding"/>
    <property type="evidence" value="ECO:0007669"/>
    <property type="project" value="TreeGrafter"/>
</dbReference>
<comment type="caution">
    <text evidence="4">The sequence shown here is derived from an EMBL/GenBank/DDBJ whole genome shotgun (WGS) entry which is preliminary data.</text>
</comment>
<dbReference type="AlphaFoldDB" id="A0A919BLU9"/>
<dbReference type="InterPro" id="IPR013154">
    <property type="entry name" value="ADH-like_N"/>
</dbReference>
<organism evidence="4 5">
    <name type="scientific">Streptomyces filamentosus</name>
    <name type="common">Streptomyces roseosporus</name>
    <dbReference type="NCBI Taxonomy" id="67294"/>
    <lineage>
        <taxon>Bacteria</taxon>
        <taxon>Bacillati</taxon>
        <taxon>Actinomycetota</taxon>
        <taxon>Actinomycetes</taxon>
        <taxon>Kitasatosporales</taxon>
        <taxon>Streptomycetaceae</taxon>
        <taxon>Streptomyces</taxon>
    </lineage>
</organism>
<dbReference type="PANTHER" id="PTHR48106">
    <property type="entry name" value="QUINONE OXIDOREDUCTASE PIG3-RELATED"/>
    <property type="match status" value="1"/>
</dbReference>
<evidence type="ECO:0000313" key="5">
    <source>
        <dbReference type="Proteomes" id="UP000632849"/>
    </source>
</evidence>
<dbReference type="Gene3D" id="3.90.180.10">
    <property type="entry name" value="Medium-chain alcohol dehydrogenases, catalytic domain"/>
    <property type="match status" value="1"/>
</dbReference>
<dbReference type="InterPro" id="IPR020843">
    <property type="entry name" value="ER"/>
</dbReference>
<evidence type="ECO:0000313" key="4">
    <source>
        <dbReference type="EMBL" id="GHF96080.1"/>
    </source>
</evidence>
<dbReference type="SUPFAM" id="SSF50129">
    <property type="entry name" value="GroES-like"/>
    <property type="match status" value="1"/>
</dbReference>
<gene>
    <name evidence="4" type="ORF">GCM10017667_27870</name>
</gene>
<proteinExistence type="predicted"/>
<dbReference type="Proteomes" id="UP000632849">
    <property type="component" value="Unassembled WGS sequence"/>
</dbReference>
<feature type="domain" description="Enoyl reductase (ER)" evidence="3">
    <location>
        <begin position="13"/>
        <end position="310"/>
    </location>
</feature>
<reference evidence="4" key="2">
    <citation type="submission" date="2020-09" db="EMBL/GenBank/DDBJ databases">
        <authorList>
            <person name="Sun Q."/>
            <person name="Ohkuma M."/>
        </authorList>
    </citation>
    <scope>NUCLEOTIDE SEQUENCE</scope>
    <source>
        <strain evidence="4">JCM 4122</strain>
    </source>
</reference>
<evidence type="ECO:0000259" key="3">
    <source>
        <dbReference type="SMART" id="SM00829"/>
    </source>
</evidence>
<dbReference type="SUPFAM" id="SSF51735">
    <property type="entry name" value="NAD(P)-binding Rossmann-fold domains"/>
    <property type="match status" value="1"/>
</dbReference>
<dbReference type="Gene3D" id="3.40.50.720">
    <property type="entry name" value="NAD(P)-binding Rossmann-like Domain"/>
    <property type="match status" value="1"/>
</dbReference>
<dbReference type="InterPro" id="IPR036291">
    <property type="entry name" value="NAD(P)-bd_dom_sf"/>
</dbReference>
<accession>A0A919BLU9</accession>
<evidence type="ECO:0000256" key="2">
    <source>
        <dbReference type="ARBA" id="ARBA00023002"/>
    </source>
</evidence>
<dbReference type="GO" id="GO:0016651">
    <property type="term" value="F:oxidoreductase activity, acting on NAD(P)H"/>
    <property type="evidence" value="ECO:0007669"/>
    <property type="project" value="TreeGrafter"/>
</dbReference>
<keyword evidence="2" id="KW-0560">Oxidoreductase</keyword>